<dbReference type="PANTHER" id="PTHR33202">
    <property type="entry name" value="ZINC UPTAKE REGULATION PROTEIN"/>
    <property type="match status" value="1"/>
</dbReference>
<feature type="binding site" evidence="7">
    <location>
        <position position="134"/>
    </location>
    <ligand>
        <name>Zn(2+)</name>
        <dbReference type="ChEBI" id="CHEBI:29105"/>
    </ligand>
</feature>
<protein>
    <submittedName>
        <fullName evidence="8">Fe2+/Zn2+ uptake regulation protein</fullName>
    </submittedName>
</protein>
<dbReference type="InterPro" id="IPR036388">
    <property type="entry name" value="WH-like_DNA-bd_sf"/>
</dbReference>
<feature type="binding site" evidence="7">
    <location>
        <position position="131"/>
    </location>
    <ligand>
        <name>Zn(2+)</name>
        <dbReference type="ChEBI" id="CHEBI:29105"/>
    </ligand>
</feature>
<dbReference type="GO" id="GO:0045892">
    <property type="term" value="P:negative regulation of DNA-templated transcription"/>
    <property type="evidence" value="ECO:0007669"/>
    <property type="project" value="TreeGrafter"/>
</dbReference>
<feature type="binding site" evidence="7">
    <location>
        <position position="91"/>
    </location>
    <ligand>
        <name>Zn(2+)</name>
        <dbReference type="ChEBI" id="CHEBI:29105"/>
    </ligand>
</feature>
<dbReference type="RefSeq" id="WP_055189910.1">
    <property type="nucleotide sequence ID" value="NZ_NMTY01000032.1"/>
</dbReference>
<keyword evidence="4" id="KW-0805">Transcription regulation</keyword>
<accession>A0A173ZFH1</accession>
<keyword evidence="7" id="KW-0479">Metal-binding</keyword>
<dbReference type="GO" id="GO:1900376">
    <property type="term" value="P:regulation of secondary metabolite biosynthetic process"/>
    <property type="evidence" value="ECO:0007669"/>
    <property type="project" value="TreeGrafter"/>
</dbReference>
<organism evidence="8 9">
    <name type="scientific">Faecalibacterium prausnitzii</name>
    <dbReference type="NCBI Taxonomy" id="853"/>
    <lineage>
        <taxon>Bacteria</taxon>
        <taxon>Bacillati</taxon>
        <taxon>Bacillota</taxon>
        <taxon>Clostridia</taxon>
        <taxon>Eubacteriales</taxon>
        <taxon>Oscillospiraceae</taxon>
        <taxon>Faecalibacterium</taxon>
    </lineage>
</organism>
<reference evidence="8 9" key="1">
    <citation type="journal article" date="2017" name="Front. Microbiol.">
        <title>New Insights into the Diversity of the Genus Faecalibacterium.</title>
        <authorList>
            <person name="Benevides L."/>
            <person name="Burman S."/>
            <person name="Martin R."/>
            <person name="Robert V."/>
            <person name="Thomas M."/>
            <person name="Miquel S."/>
            <person name="Chain F."/>
            <person name="Sokol H."/>
            <person name="Bermudez-Humaran L.G."/>
            <person name="Morrison M."/>
            <person name="Langella P."/>
            <person name="Azevedo V.A."/>
            <person name="Chatel J.M."/>
            <person name="Soares S."/>
        </authorList>
    </citation>
    <scope>NUCLEOTIDE SEQUENCE [LARGE SCALE GENOMIC DNA]</scope>
    <source>
        <strain evidence="8 9">CNCM I 4575</strain>
    </source>
</reference>
<dbReference type="InterPro" id="IPR002481">
    <property type="entry name" value="FUR"/>
</dbReference>
<evidence type="ECO:0000313" key="9">
    <source>
        <dbReference type="Proteomes" id="UP000220005"/>
    </source>
</evidence>
<evidence type="ECO:0000313" key="8">
    <source>
        <dbReference type="EMBL" id="PDX80254.1"/>
    </source>
</evidence>
<comment type="cofactor">
    <cofactor evidence="7">
        <name>Zn(2+)</name>
        <dbReference type="ChEBI" id="CHEBI:29105"/>
    </cofactor>
    <text evidence="7">Binds 1 zinc ion per subunit.</text>
</comment>
<dbReference type="GO" id="GO:0000976">
    <property type="term" value="F:transcription cis-regulatory region binding"/>
    <property type="evidence" value="ECO:0007669"/>
    <property type="project" value="TreeGrafter"/>
</dbReference>
<evidence type="ECO:0000256" key="6">
    <source>
        <dbReference type="ARBA" id="ARBA00023163"/>
    </source>
</evidence>
<dbReference type="EMBL" id="NMTY01000032">
    <property type="protein sequence ID" value="PDX80254.1"/>
    <property type="molecule type" value="Genomic_DNA"/>
</dbReference>
<dbReference type="Proteomes" id="UP000220005">
    <property type="component" value="Unassembled WGS sequence"/>
</dbReference>
<dbReference type="InterPro" id="IPR043135">
    <property type="entry name" value="Fur_C"/>
</dbReference>
<evidence type="ECO:0000256" key="4">
    <source>
        <dbReference type="ARBA" id="ARBA00023015"/>
    </source>
</evidence>
<dbReference type="InterPro" id="IPR036390">
    <property type="entry name" value="WH_DNA-bd_sf"/>
</dbReference>
<comment type="caution">
    <text evidence="8">The sequence shown here is derived from an EMBL/GenBank/DDBJ whole genome shotgun (WGS) entry which is preliminary data.</text>
</comment>
<keyword evidence="3 7" id="KW-0862">Zinc</keyword>
<dbReference type="SUPFAM" id="SSF46785">
    <property type="entry name" value="Winged helix' DNA-binding domain"/>
    <property type="match status" value="1"/>
</dbReference>
<dbReference type="Gene3D" id="3.30.1490.190">
    <property type="match status" value="1"/>
</dbReference>
<evidence type="ECO:0000256" key="3">
    <source>
        <dbReference type="ARBA" id="ARBA00022833"/>
    </source>
</evidence>
<dbReference type="GO" id="GO:0003700">
    <property type="term" value="F:DNA-binding transcription factor activity"/>
    <property type="evidence" value="ECO:0007669"/>
    <property type="project" value="InterPro"/>
</dbReference>
<dbReference type="PANTHER" id="PTHR33202:SF6">
    <property type="entry name" value="ZINC UPTAKE REGULATION PROTEIN"/>
    <property type="match status" value="1"/>
</dbReference>
<dbReference type="Gene3D" id="1.10.10.10">
    <property type="entry name" value="Winged helix-like DNA-binding domain superfamily/Winged helix DNA-binding domain"/>
    <property type="match status" value="1"/>
</dbReference>
<keyword evidence="2" id="KW-0678">Repressor</keyword>
<evidence type="ECO:0000256" key="2">
    <source>
        <dbReference type="ARBA" id="ARBA00022491"/>
    </source>
</evidence>
<dbReference type="OrthoDB" id="8659436at2"/>
<evidence type="ECO:0000256" key="7">
    <source>
        <dbReference type="PIRSR" id="PIRSR602481-1"/>
    </source>
</evidence>
<proteinExistence type="inferred from homology"/>
<evidence type="ECO:0000256" key="1">
    <source>
        <dbReference type="ARBA" id="ARBA00007957"/>
    </source>
</evidence>
<feature type="binding site" evidence="7">
    <location>
        <position position="94"/>
    </location>
    <ligand>
        <name>Zn(2+)</name>
        <dbReference type="ChEBI" id="CHEBI:29105"/>
    </ligand>
</feature>
<dbReference type="AlphaFoldDB" id="A0A173ZFH1"/>
<comment type="similarity">
    <text evidence="1">Belongs to the Fur family.</text>
</comment>
<name>A0A173ZFH1_9FIRM</name>
<dbReference type="Pfam" id="PF01475">
    <property type="entry name" value="FUR"/>
    <property type="match status" value="1"/>
</dbReference>
<keyword evidence="5" id="KW-0238">DNA-binding</keyword>
<keyword evidence="6" id="KW-0804">Transcription</keyword>
<evidence type="ECO:0000256" key="5">
    <source>
        <dbReference type="ARBA" id="ARBA00023125"/>
    </source>
</evidence>
<dbReference type="GO" id="GO:0005829">
    <property type="term" value="C:cytosol"/>
    <property type="evidence" value="ECO:0007669"/>
    <property type="project" value="TreeGrafter"/>
</dbReference>
<sequence>MAGRGGYNTKTRQLILDYLINNRQHAVSASNILEHLEAEGASPNPTTVYRYLDKLAGEQRIMKYVADKGEKAVFQYVDEGRHCREHLHLKCVQCGRIYHLDCHFMDEVRAHLMAEHGFTLQCEGSVLYGLCRYCAQNQAKPEQTAQKCDCCVDTDKKP</sequence>
<dbReference type="GO" id="GO:0008270">
    <property type="term" value="F:zinc ion binding"/>
    <property type="evidence" value="ECO:0007669"/>
    <property type="project" value="TreeGrafter"/>
</dbReference>
<gene>
    <name evidence="8" type="ORF">CGS58_13635</name>
</gene>